<feature type="transmembrane region" description="Helical" evidence="7">
    <location>
        <begin position="106"/>
        <end position="130"/>
    </location>
</feature>
<comment type="similarity">
    <text evidence="2">Belongs to the autoinducer-2 exporter (AI-2E) (TC 2.A.86) family.</text>
</comment>
<evidence type="ECO:0000256" key="7">
    <source>
        <dbReference type="SAM" id="Phobius"/>
    </source>
</evidence>
<dbReference type="OrthoDB" id="9799225at2"/>
<feature type="region of interest" description="Disordered" evidence="6">
    <location>
        <begin position="15"/>
        <end position="102"/>
    </location>
</feature>
<feature type="transmembrane region" description="Helical" evidence="7">
    <location>
        <begin position="362"/>
        <end position="393"/>
    </location>
</feature>
<keyword evidence="3 7" id="KW-0812">Transmembrane</keyword>
<comment type="subcellular location">
    <subcellularLocation>
        <location evidence="1">Membrane</location>
        <topology evidence="1">Multi-pass membrane protein</topology>
    </subcellularLocation>
</comment>
<feature type="transmembrane region" description="Helical" evidence="7">
    <location>
        <begin position="204"/>
        <end position="226"/>
    </location>
</feature>
<sequence>MPIGPDLLPANRLAKAATHHARGSPTRRSDAAARCTVGRPRPTRRLVLAARPWSASDRVSGDHRRRDDPCRPRRRQPHRDPDGAGAPLFHRSGTGRPATGTQRGAGIALCAALVVGGLLLGAATTVYALAPSAEAWNDRAPQILREMERRTREILSGLSDTFDPGSMVAPTDETVPRQPEAPRAPGDDTVGRMVEGGQRLLADWAIGAPRLAAGAAFWAMLTFFLLRDRVMLARWGMSMVPGASARRAVGRAMRDVRTSVARYLLAITAVNLGLGLCIGVAFQLLGVANAPLWGVAAALLNFMPFIGVAIMALVTLGVGIVSFEDPVTAFAPFAVVVVLNMIESQAVTPMVVGARIRIAPIAVFAGIAFGAWLWGAAGALVATPTLIVAVAFVRRLNAAAPVARPSVRDGA</sequence>
<feature type="transmembrane region" description="Helical" evidence="7">
    <location>
        <begin position="292"/>
        <end position="314"/>
    </location>
</feature>
<dbReference type="PANTHER" id="PTHR21716">
    <property type="entry name" value="TRANSMEMBRANE PROTEIN"/>
    <property type="match status" value="1"/>
</dbReference>
<dbReference type="PANTHER" id="PTHR21716:SF16">
    <property type="entry name" value="BLL1467 PROTEIN"/>
    <property type="match status" value="1"/>
</dbReference>
<dbReference type="AlphaFoldDB" id="A0A844BI31"/>
<feature type="transmembrane region" description="Helical" evidence="7">
    <location>
        <begin position="263"/>
        <end position="286"/>
    </location>
</feature>
<evidence type="ECO:0000256" key="5">
    <source>
        <dbReference type="ARBA" id="ARBA00023136"/>
    </source>
</evidence>
<reference evidence="8 9" key="1">
    <citation type="submission" date="2019-11" db="EMBL/GenBank/DDBJ databases">
        <title>Draft Whole-Genome sequence of the marine photosynthetic bacterium Rhodovulum strictum DSM 11289.</title>
        <authorList>
            <person name="Kyndt J.A."/>
            <person name="Meyer T.E."/>
        </authorList>
    </citation>
    <scope>NUCLEOTIDE SEQUENCE [LARGE SCALE GENOMIC DNA]</scope>
    <source>
        <strain evidence="8 9">DSM 11289</strain>
    </source>
</reference>
<dbReference type="RefSeq" id="WP_153749501.1">
    <property type="nucleotide sequence ID" value="NZ_BAAADI010000040.1"/>
</dbReference>
<evidence type="ECO:0000313" key="8">
    <source>
        <dbReference type="EMBL" id="MRH22219.1"/>
    </source>
</evidence>
<keyword evidence="5 7" id="KW-0472">Membrane</keyword>
<feature type="transmembrane region" description="Helical" evidence="7">
    <location>
        <begin position="326"/>
        <end position="342"/>
    </location>
</feature>
<proteinExistence type="inferred from homology"/>
<comment type="caution">
    <text evidence="8">The sequence shown here is derived from an EMBL/GenBank/DDBJ whole genome shotgun (WGS) entry which is preliminary data.</text>
</comment>
<evidence type="ECO:0000256" key="4">
    <source>
        <dbReference type="ARBA" id="ARBA00022989"/>
    </source>
</evidence>
<gene>
    <name evidence="8" type="ORF">GH815_14610</name>
</gene>
<name>A0A844BI31_9RHOB</name>
<keyword evidence="9" id="KW-1185">Reference proteome</keyword>
<dbReference type="Pfam" id="PF01594">
    <property type="entry name" value="AI-2E_transport"/>
    <property type="match status" value="1"/>
</dbReference>
<dbReference type="Proteomes" id="UP000466730">
    <property type="component" value="Unassembled WGS sequence"/>
</dbReference>
<evidence type="ECO:0000256" key="3">
    <source>
        <dbReference type="ARBA" id="ARBA00022692"/>
    </source>
</evidence>
<organism evidence="8 9">
    <name type="scientific">Rhodovulum strictum</name>
    <dbReference type="NCBI Taxonomy" id="58314"/>
    <lineage>
        <taxon>Bacteria</taxon>
        <taxon>Pseudomonadati</taxon>
        <taxon>Pseudomonadota</taxon>
        <taxon>Alphaproteobacteria</taxon>
        <taxon>Rhodobacterales</taxon>
        <taxon>Paracoccaceae</taxon>
        <taxon>Rhodovulum</taxon>
    </lineage>
</organism>
<dbReference type="InterPro" id="IPR002549">
    <property type="entry name" value="AI-2E-like"/>
</dbReference>
<protein>
    <submittedName>
        <fullName evidence="8">AI-2E family transporter</fullName>
    </submittedName>
</protein>
<dbReference type="GO" id="GO:0055085">
    <property type="term" value="P:transmembrane transport"/>
    <property type="evidence" value="ECO:0007669"/>
    <property type="project" value="TreeGrafter"/>
</dbReference>
<dbReference type="EMBL" id="WJPO01000026">
    <property type="protein sequence ID" value="MRH22219.1"/>
    <property type="molecule type" value="Genomic_DNA"/>
</dbReference>
<accession>A0A844BI31</accession>
<evidence type="ECO:0000256" key="1">
    <source>
        <dbReference type="ARBA" id="ARBA00004141"/>
    </source>
</evidence>
<evidence type="ECO:0000313" key="9">
    <source>
        <dbReference type="Proteomes" id="UP000466730"/>
    </source>
</evidence>
<evidence type="ECO:0000256" key="6">
    <source>
        <dbReference type="SAM" id="MobiDB-lite"/>
    </source>
</evidence>
<evidence type="ECO:0000256" key="2">
    <source>
        <dbReference type="ARBA" id="ARBA00009773"/>
    </source>
</evidence>
<dbReference type="GO" id="GO:0016020">
    <property type="term" value="C:membrane"/>
    <property type="evidence" value="ECO:0007669"/>
    <property type="project" value="UniProtKB-SubCell"/>
</dbReference>
<feature type="region of interest" description="Disordered" evidence="6">
    <location>
        <begin position="160"/>
        <end position="189"/>
    </location>
</feature>
<feature type="compositionally biased region" description="Basic and acidic residues" evidence="6">
    <location>
        <begin position="59"/>
        <end position="71"/>
    </location>
</feature>
<keyword evidence="4 7" id="KW-1133">Transmembrane helix</keyword>